<evidence type="ECO:0000313" key="2">
    <source>
        <dbReference type="EMBL" id="KAK4642241.1"/>
    </source>
</evidence>
<gene>
    <name evidence="2" type="ORF">QC761_506870</name>
</gene>
<accession>A0ABR0FE49</accession>
<sequence>MPLKDDEEAQSKEVSPLSPPPDHNWDRRFDVERLNSGKGATPEGPNKPSAICQRCVWMKAQGVWEKAEEDKLQKMINNFLAEIKNRYTCPCPGCSKYKQHERVNERAKADAIRQWTTIPSVYVSEDLGRRYGCRDCGLNEILLNNRRRDRLMADAQLGYLKRPSTIVTDRNTRPVGADAPAQPPDPPVPATSKPFIDGFLEDLIAEVTGRKGEKKVYSILVGGHGERRPQNGVPVSSEVCARNQEHILEFISQFPGVHKAIKARPAVFRPVLKSWLVSTPSQSRLQYPRELYKLCPDQPLYAFQGWEETNRGALEGKKARVNVESGSSAGPEVLAPTSDEVSKPAITSKPVKASILVESLKSLVMPPIVPPPRRTPTSVRPPSPILSPEPVASLKNIIAGPVVTVTPLIASTPVIALEPVTSAPDNIPLTVTTSSSSVTATPVMNSTTVVTSTAVIAPEPAVTATSVTTPIPVTTPQPVTPLADIIPPPITTPSPFVIATPIAPPNPFPTTAPESRSPLDAFPTRRPDPFIPSRFKPAPPPPIAEHTFTAPVITPPPSLTPTIPNLPVTITPFPNPPITTPSRQPPTPRPFTSLQRLTLLDYLTYQAQSNFSLSSALHTSLTNPDVMSPSQHIVFIYYTLHYLSYSLDQVRQTTSIAESTLAPFENRRYASEKVHILFNRLEALIRPYAQWAVLTIVRAAAMGSRFVYSGEDEARAREAWGIYQVWICGAGEAERELREVFFERGEKPETAIPNEWVRFQGELWRFGVWLEEGVGGRLLVPFPW</sequence>
<dbReference type="EMBL" id="JAFFGZ010000007">
    <property type="protein sequence ID" value="KAK4642241.1"/>
    <property type="molecule type" value="Genomic_DNA"/>
</dbReference>
<comment type="caution">
    <text evidence="2">The sequence shown here is derived from an EMBL/GenBank/DDBJ whole genome shotgun (WGS) entry which is preliminary data.</text>
</comment>
<feature type="region of interest" description="Disordered" evidence="1">
    <location>
        <begin position="169"/>
        <end position="188"/>
    </location>
</feature>
<feature type="region of interest" description="Disordered" evidence="1">
    <location>
        <begin position="1"/>
        <end position="46"/>
    </location>
</feature>
<evidence type="ECO:0000256" key="1">
    <source>
        <dbReference type="SAM" id="MobiDB-lite"/>
    </source>
</evidence>
<feature type="compositionally biased region" description="Basic and acidic residues" evidence="1">
    <location>
        <begin position="23"/>
        <end position="35"/>
    </location>
</feature>
<dbReference type="RefSeq" id="XP_062731217.1">
    <property type="nucleotide sequence ID" value="XM_062879908.1"/>
</dbReference>
<evidence type="ECO:0000313" key="3">
    <source>
        <dbReference type="Proteomes" id="UP001322138"/>
    </source>
</evidence>
<organism evidence="2 3">
    <name type="scientific">Podospora bellae-mahoneyi</name>
    <dbReference type="NCBI Taxonomy" id="2093777"/>
    <lineage>
        <taxon>Eukaryota</taxon>
        <taxon>Fungi</taxon>
        <taxon>Dikarya</taxon>
        <taxon>Ascomycota</taxon>
        <taxon>Pezizomycotina</taxon>
        <taxon>Sordariomycetes</taxon>
        <taxon>Sordariomycetidae</taxon>
        <taxon>Sordariales</taxon>
        <taxon>Podosporaceae</taxon>
        <taxon>Podospora</taxon>
    </lineage>
</organism>
<reference evidence="2 3" key="1">
    <citation type="journal article" date="2023" name="bioRxiv">
        <title>High-quality genome assemblies of four members of thePodospora anserinaspecies complex.</title>
        <authorList>
            <person name="Ament-Velasquez S.L."/>
            <person name="Vogan A.A."/>
            <person name="Wallerman O."/>
            <person name="Hartmann F."/>
            <person name="Gautier V."/>
            <person name="Silar P."/>
            <person name="Giraud T."/>
            <person name="Johannesson H."/>
        </authorList>
    </citation>
    <scope>NUCLEOTIDE SEQUENCE [LARGE SCALE GENOMIC DNA]</scope>
    <source>
        <strain evidence="2 3">CBS 112042</strain>
    </source>
</reference>
<dbReference type="GeneID" id="87899390"/>
<proteinExistence type="predicted"/>
<dbReference type="Proteomes" id="UP001322138">
    <property type="component" value="Unassembled WGS sequence"/>
</dbReference>
<keyword evidence="3" id="KW-1185">Reference proteome</keyword>
<name>A0ABR0FE49_9PEZI</name>
<protein>
    <submittedName>
        <fullName evidence="2">Uncharacterized protein</fullName>
    </submittedName>
</protein>